<reference evidence="1 2" key="1">
    <citation type="submission" date="2014-10" db="EMBL/GenBank/DDBJ databases">
        <title>Genome sequence of Novosphingobium malaysiense MUSC 273(T).</title>
        <authorList>
            <person name="Lee L.-H."/>
        </authorList>
    </citation>
    <scope>NUCLEOTIDE SEQUENCE [LARGE SCALE GENOMIC DNA]</scope>
    <source>
        <strain evidence="1 2">MUSC 273</strain>
    </source>
</reference>
<dbReference type="EMBL" id="JTDI01000001">
    <property type="protein sequence ID" value="KHK93509.1"/>
    <property type="molecule type" value="Genomic_DNA"/>
</dbReference>
<dbReference type="Proteomes" id="UP000031057">
    <property type="component" value="Unassembled WGS sequence"/>
</dbReference>
<dbReference type="PANTHER" id="PTHR36451:SF1">
    <property type="entry name" value="OMEGA-HYDROXY-BETA-DIHYDROMENAQUINONE-9 SULFOTRANSFERASE STF3"/>
    <property type="match status" value="1"/>
</dbReference>
<accession>A0A0B1ZVM0</accession>
<dbReference type="STRING" id="1348853.LK12_04450"/>
<dbReference type="AlphaFoldDB" id="A0A0B1ZVM0"/>
<dbReference type="SUPFAM" id="SSF52540">
    <property type="entry name" value="P-loop containing nucleoside triphosphate hydrolases"/>
    <property type="match status" value="1"/>
</dbReference>
<evidence type="ECO:0000313" key="1">
    <source>
        <dbReference type="EMBL" id="KHK93509.1"/>
    </source>
</evidence>
<keyword evidence="2" id="KW-1185">Reference proteome</keyword>
<dbReference type="InterPro" id="IPR027417">
    <property type="entry name" value="P-loop_NTPase"/>
</dbReference>
<evidence type="ECO:0000313" key="2">
    <source>
        <dbReference type="Proteomes" id="UP000031057"/>
    </source>
</evidence>
<gene>
    <name evidence="1" type="ORF">LK12_04450</name>
</gene>
<comment type="caution">
    <text evidence="1">The sequence shown here is derived from an EMBL/GenBank/DDBJ whole genome shotgun (WGS) entry which is preliminary data.</text>
</comment>
<dbReference type="GO" id="GO:0016740">
    <property type="term" value="F:transferase activity"/>
    <property type="evidence" value="ECO:0007669"/>
    <property type="project" value="UniProtKB-KW"/>
</dbReference>
<dbReference type="Pfam" id="PF13469">
    <property type="entry name" value="Sulfotransfer_3"/>
    <property type="match status" value="1"/>
</dbReference>
<dbReference type="Gene3D" id="3.40.50.300">
    <property type="entry name" value="P-loop containing nucleotide triphosphate hydrolases"/>
    <property type="match status" value="1"/>
</dbReference>
<name>A0A0B1ZVM0_9SPHN</name>
<protein>
    <submittedName>
        <fullName evidence="1">Sulfotransferase</fullName>
    </submittedName>
</protein>
<dbReference type="OrthoDB" id="7840040at2"/>
<organism evidence="1 2">
    <name type="scientific">Novosphingobium malaysiense</name>
    <dbReference type="NCBI Taxonomy" id="1348853"/>
    <lineage>
        <taxon>Bacteria</taxon>
        <taxon>Pseudomonadati</taxon>
        <taxon>Pseudomonadota</taxon>
        <taxon>Alphaproteobacteria</taxon>
        <taxon>Sphingomonadales</taxon>
        <taxon>Sphingomonadaceae</taxon>
        <taxon>Novosphingobium</taxon>
    </lineage>
</organism>
<dbReference type="RefSeq" id="WP_039279721.1">
    <property type="nucleotide sequence ID" value="NZ_JTDI01000001.1"/>
</dbReference>
<sequence>MTVEEVIEAARAQTGLTEIGDPAILEGLEILLKSYADEAKYTERGSQMAHADLVKWMAIRMKIEDWLKQHPDLLDQPIEKPLFVFGLPRTGTTLVINLLASGPARRSFLRWESHDPVPPPRPDELHAGPRWQKMDEQTNIALQYMPQIAAIHFEEADSPTECQFLMTPSFCSQVYESQADIPEYREWFLQKADYLPAFRFHKRYLQMLQANAGGRWTLKNPWHPLYLPALKEVYPDAQLVMTHRDPADVLGSIGSLIENVRKIYSDDVDLETIGQQFVETFQIMIERQDAFRAQHGQDAIYDMQYADVMKDPIGQVRSIYDHFGEPFTAEAEAAMHAYMDANPKGKHGKHEYSLERYGLTREGVHKTFGDYIERYRIPVKAAT</sequence>
<dbReference type="PANTHER" id="PTHR36451">
    <property type="entry name" value="PAPS-DEPENDENT SULFOTRANSFERASE STF3"/>
    <property type="match status" value="1"/>
</dbReference>
<dbReference type="InterPro" id="IPR052736">
    <property type="entry name" value="Stf3_sulfotransferase"/>
</dbReference>
<proteinExistence type="predicted"/>
<keyword evidence="1" id="KW-0808">Transferase</keyword>